<keyword evidence="2" id="KW-1185">Reference proteome</keyword>
<dbReference type="AlphaFoldDB" id="A0A0D8IW49"/>
<proteinExistence type="predicted"/>
<name>A0A0D8IW49_9FIRM</name>
<gene>
    <name evidence="1" type="ORF">TQ39_16580</name>
</gene>
<comment type="caution">
    <text evidence="1">The sequence shown here is derived from an EMBL/GenBank/DDBJ whole genome shotgun (WGS) entry which is preliminary data.</text>
</comment>
<dbReference type="Proteomes" id="UP000032483">
    <property type="component" value="Unassembled WGS sequence"/>
</dbReference>
<organism evidence="1 2">
    <name type="scientific">Ruthenibacterium lactatiformans</name>
    <dbReference type="NCBI Taxonomy" id="1550024"/>
    <lineage>
        <taxon>Bacteria</taxon>
        <taxon>Bacillati</taxon>
        <taxon>Bacillota</taxon>
        <taxon>Clostridia</taxon>
        <taxon>Eubacteriales</taxon>
        <taxon>Oscillospiraceae</taxon>
        <taxon>Ruthenibacterium</taxon>
    </lineage>
</organism>
<evidence type="ECO:0000313" key="1">
    <source>
        <dbReference type="EMBL" id="KJF38699.1"/>
    </source>
</evidence>
<dbReference type="EMBL" id="JXXK01000033">
    <property type="protein sequence ID" value="KJF38699.1"/>
    <property type="molecule type" value="Genomic_DNA"/>
</dbReference>
<protein>
    <submittedName>
        <fullName evidence="1">Uncharacterized protein</fullName>
    </submittedName>
</protein>
<accession>A0A0D8IW49</accession>
<evidence type="ECO:0000313" key="2">
    <source>
        <dbReference type="Proteomes" id="UP000032483"/>
    </source>
</evidence>
<reference evidence="1" key="1">
    <citation type="submission" date="2015-02" db="EMBL/GenBank/DDBJ databases">
        <title>A novel member of the family Ruminococcaceae isolated from human feces.</title>
        <authorList>
            <person name="Shkoporov A.N."/>
            <person name="Chaplin A.V."/>
            <person name="Motuzova O.V."/>
            <person name="Kafarskaia L.I."/>
            <person name="Khokhlova E.V."/>
            <person name="Efimov B.A."/>
        </authorList>
    </citation>
    <scope>NUCLEOTIDE SEQUENCE [LARGE SCALE GENOMIC DNA]</scope>
    <source>
        <strain evidence="1">585-1</strain>
    </source>
</reference>
<sequence>MNCAVLPKTASAARSRISFGGAYAGAVYFTFEGLLQQQKQPGLFSGRINRCAAVTISIGAGANYEKSRAWEQK</sequence>